<protein>
    <recommendedName>
        <fullName evidence="1">Putative restriction endonuclease domain-containing protein</fullName>
    </recommendedName>
</protein>
<dbReference type="InterPro" id="IPR008538">
    <property type="entry name" value="Uma2"/>
</dbReference>
<dbReference type="SUPFAM" id="SSF52980">
    <property type="entry name" value="Restriction endonuclease-like"/>
    <property type="match status" value="1"/>
</dbReference>
<dbReference type="Proteomes" id="UP000177870">
    <property type="component" value="Chromosome"/>
</dbReference>
<dbReference type="CDD" id="cd06260">
    <property type="entry name" value="DUF820-like"/>
    <property type="match status" value="1"/>
</dbReference>
<sequence length="202" mass="23061">MSVVTIPVETSPIVLKIPTALEINDDLFFEFCQINRDLRIERTSEGEIIIMSPTGSETGGRNFDLIYHFAKWVKQDGTGKGFDSSTGFKLPNGANRSPDVAWVKLERWQRLTRKQRRQFAPICPDFVIELCSPNDRVEDLKNKMEEYIENGARLGWLIDPDHRQVYIYRPGALVEQLDNPSTVSGESVLPGFVLTMAEIWQE</sequence>
<dbReference type="OrthoDB" id="455378at2"/>
<dbReference type="RefSeq" id="WP_070390758.1">
    <property type="nucleotide sequence ID" value="NZ_CP017599.1"/>
</dbReference>
<dbReference type="PANTHER" id="PTHR34107:SF7">
    <property type="entry name" value="SLR2092 PROTEIN"/>
    <property type="match status" value="1"/>
</dbReference>
<evidence type="ECO:0000259" key="1">
    <source>
        <dbReference type="Pfam" id="PF05685"/>
    </source>
</evidence>
<gene>
    <name evidence="2" type="ORF">BJP34_01225</name>
</gene>
<reference evidence="3" key="1">
    <citation type="submission" date="2016-10" db="EMBL/GenBank/DDBJ databases">
        <title>Comparative genomics uncovers the prolific and rare metabolic potential of the cyanobacterial genus Moorea.</title>
        <authorList>
            <person name="Leao T."/>
            <person name="Castelao G."/>
            <person name="Korobeynikov A."/>
            <person name="Monroe E.A."/>
            <person name="Podell S."/>
            <person name="Glukhov E."/>
            <person name="Allen E."/>
            <person name="Gerwick W.H."/>
            <person name="Gerwick L."/>
        </authorList>
    </citation>
    <scope>NUCLEOTIDE SEQUENCE [LARGE SCALE GENOMIC DNA]</scope>
    <source>
        <strain evidence="3">PAL-8-15-08-1</strain>
    </source>
</reference>
<dbReference type="InterPro" id="IPR011335">
    <property type="entry name" value="Restrct_endonuc-II-like"/>
</dbReference>
<dbReference type="AlphaFoldDB" id="A0A1D8TKS6"/>
<feature type="domain" description="Putative restriction endonuclease" evidence="1">
    <location>
        <begin position="28"/>
        <end position="197"/>
    </location>
</feature>
<evidence type="ECO:0000313" key="2">
    <source>
        <dbReference type="EMBL" id="AOW98247.1"/>
    </source>
</evidence>
<accession>A0A1D8TKS6</accession>
<evidence type="ECO:0000313" key="3">
    <source>
        <dbReference type="Proteomes" id="UP000177870"/>
    </source>
</evidence>
<name>A0A1D8TKS6_9CYAN</name>
<dbReference type="KEGG" id="mpro:BJP34_01225"/>
<dbReference type="Pfam" id="PF05685">
    <property type="entry name" value="Uma2"/>
    <property type="match status" value="1"/>
</dbReference>
<dbReference type="STRING" id="1458985.BJP34_01225"/>
<organism evidence="2 3">
    <name type="scientific">Moorena producens PAL-8-15-08-1</name>
    <dbReference type="NCBI Taxonomy" id="1458985"/>
    <lineage>
        <taxon>Bacteria</taxon>
        <taxon>Bacillati</taxon>
        <taxon>Cyanobacteriota</taxon>
        <taxon>Cyanophyceae</taxon>
        <taxon>Coleofasciculales</taxon>
        <taxon>Coleofasciculaceae</taxon>
        <taxon>Moorena</taxon>
    </lineage>
</organism>
<proteinExistence type="predicted"/>
<dbReference type="InterPro" id="IPR012296">
    <property type="entry name" value="Nuclease_put_TT1808"/>
</dbReference>
<dbReference type="EMBL" id="CP017599">
    <property type="protein sequence ID" value="AOW98247.1"/>
    <property type="molecule type" value="Genomic_DNA"/>
</dbReference>
<dbReference type="Gene3D" id="3.90.1570.10">
    <property type="entry name" value="tt1808, chain A"/>
    <property type="match status" value="1"/>
</dbReference>
<dbReference type="PANTHER" id="PTHR34107">
    <property type="entry name" value="SLL0198 PROTEIN-RELATED"/>
    <property type="match status" value="1"/>
</dbReference>